<evidence type="ECO:0000313" key="3">
    <source>
        <dbReference type="Proteomes" id="UP000199048"/>
    </source>
</evidence>
<organism evidence="2 3">
    <name type="scientific">Methylobacterium pseudosasicola</name>
    <dbReference type="NCBI Taxonomy" id="582667"/>
    <lineage>
        <taxon>Bacteria</taxon>
        <taxon>Pseudomonadati</taxon>
        <taxon>Pseudomonadota</taxon>
        <taxon>Alphaproteobacteria</taxon>
        <taxon>Hyphomicrobiales</taxon>
        <taxon>Methylobacteriaceae</taxon>
        <taxon>Methylobacterium</taxon>
    </lineage>
</organism>
<evidence type="ECO:0000313" key="2">
    <source>
        <dbReference type="EMBL" id="SFL37540.1"/>
    </source>
</evidence>
<dbReference type="EMBL" id="FOTK01000004">
    <property type="protein sequence ID" value="SFL37540.1"/>
    <property type="molecule type" value="Genomic_DNA"/>
</dbReference>
<name>A0A1I4H6Z7_9HYPH</name>
<proteinExistence type="predicted"/>
<sequence>MIAPGDSHAYLGFVIRSAALLARCVAGSPDRLVRSLAVLAVLVVAAAALMAAPRPARAAPAAGPACSVVSQAVAVLSDARKLDARKAAPEARRSLFDGTDLCPADIEIVSELGLPRRPVEAERPRHAAAATYFYQTVAAPASGPDEALHRPPRAA</sequence>
<dbReference type="Proteomes" id="UP000199048">
    <property type="component" value="Unassembled WGS sequence"/>
</dbReference>
<reference evidence="3" key="1">
    <citation type="submission" date="2016-10" db="EMBL/GenBank/DDBJ databases">
        <authorList>
            <person name="Varghese N."/>
            <person name="Submissions S."/>
        </authorList>
    </citation>
    <scope>NUCLEOTIDE SEQUENCE [LARGE SCALE GENOMIC DNA]</scope>
    <source>
        <strain evidence="3">BL36</strain>
    </source>
</reference>
<evidence type="ECO:0000256" key="1">
    <source>
        <dbReference type="SAM" id="Phobius"/>
    </source>
</evidence>
<keyword evidence="3" id="KW-1185">Reference proteome</keyword>
<protein>
    <submittedName>
        <fullName evidence="2">Uncharacterized protein</fullName>
    </submittedName>
</protein>
<keyword evidence="1" id="KW-0472">Membrane</keyword>
<feature type="transmembrane region" description="Helical" evidence="1">
    <location>
        <begin position="32"/>
        <end position="52"/>
    </location>
</feature>
<keyword evidence="1" id="KW-0812">Transmembrane</keyword>
<dbReference type="AlphaFoldDB" id="A0A1I4H6Z7"/>
<accession>A0A1I4H6Z7</accession>
<gene>
    <name evidence="2" type="ORF">SAMN05192568_100448</name>
</gene>
<dbReference type="RefSeq" id="WP_092037960.1">
    <property type="nucleotide sequence ID" value="NZ_FOTK01000004.1"/>
</dbReference>
<dbReference type="OrthoDB" id="7996294at2"/>
<keyword evidence="1" id="KW-1133">Transmembrane helix</keyword>
<dbReference type="STRING" id="582667.SAMN05192568_100448"/>